<evidence type="ECO:0000313" key="2">
    <source>
        <dbReference type="EMBL" id="CAB4873996.1"/>
    </source>
</evidence>
<gene>
    <name evidence="2" type="ORF">UFOPK3444_00901</name>
</gene>
<protein>
    <submittedName>
        <fullName evidence="2">Unannotated protein</fullName>
    </submittedName>
</protein>
<sequence>MRKRTPNRRIHAKLLLVLIKMQRTTLQRVLGLTVLPVALIASLAVPAIAAAPVIEIGGTGGLPAPSCNGTPANDRGAPKGLGRCSVLTMTTVYPIRDSGTNNPTTVPVNSTLVALTMRVGKLKDSKTCTKYSYHWVRSKIKGVTKNRWTKYCSKYDVFAEKAYFDKTFGKGSKVRLIVLRPERKKSGSVILKKVVALGPMISLERYFGRKITLALRQTIPVLKGDVVGLSVPTYAPILPLASSGTTDAWRASRPPAGFKPKDPTSGLPITKDPVTHRTADPCSTRFGVIFAQSSLLTTGKIADFRCSYPGVPTFEFTLVASS</sequence>
<organism evidence="2">
    <name type="scientific">freshwater metagenome</name>
    <dbReference type="NCBI Taxonomy" id="449393"/>
    <lineage>
        <taxon>unclassified sequences</taxon>
        <taxon>metagenomes</taxon>
        <taxon>ecological metagenomes</taxon>
    </lineage>
</organism>
<evidence type="ECO:0000256" key="1">
    <source>
        <dbReference type="SAM" id="MobiDB-lite"/>
    </source>
</evidence>
<feature type="region of interest" description="Disordered" evidence="1">
    <location>
        <begin position="251"/>
        <end position="274"/>
    </location>
</feature>
<reference evidence="2" key="1">
    <citation type="submission" date="2020-05" db="EMBL/GenBank/DDBJ databases">
        <authorList>
            <person name="Chiriac C."/>
            <person name="Salcher M."/>
            <person name="Ghai R."/>
            <person name="Kavagutti S V."/>
        </authorList>
    </citation>
    <scope>NUCLEOTIDE SEQUENCE</scope>
</reference>
<name>A0A6J7DTL8_9ZZZZ</name>
<accession>A0A6J7DTL8</accession>
<dbReference type="AlphaFoldDB" id="A0A6J7DTL8"/>
<dbReference type="EMBL" id="CAFBLU010000012">
    <property type="protein sequence ID" value="CAB4873996.1"/>
    <property type="molecule type" value="Genomic_DNA"/>
</dbReference>
<proteinExistence type="predicted"/>